<reference evidence="1 2" key="1">
    <citation type="submission" date="2016-10" db="EMBL/GenBank/DDBJ databases">
        <authorList>
            <person name="de Groot N.N."/>
        </authorList>
    </citation>
    <scope>NUCLEOTIDE SEQUENCE [LARGE SCALE GENOMIC DNA]</scope>
    <source>
        <strain evidence="1 2">DSM 12272</strain>
    </source>
</reference>
<dbReference type="Proteomes" id="UP000198597">
    <property type="component" value="Unassembled WGS sequence"/>
</dbReference>
<accession>A0A1H0M764</accession>
<organism evidence="1 2">
    <name type="scientific">Clostridium gasigenes</name>
    <dbReference type="NCBI Taxonomy" id="94869"/>
    <lineage>
        <taxon>Bacteria</taxon>
        <taxon>Bacillati</taxon>
        <taxon>Bacillota</taxon>
        <taxon>Clostridia</taxon>
        <taxon>Eubacteriales</taxon>
        <taxon>Clostridiaceae</taxon>
        <taxon>Clostridium</taxon>
    </lineage>
</organism>
<evidence type="ECO:0000313" key="2">
    <source>
        <dbReference type="Proteomes" id="UP000198597"/>
    </source>
</evidence>
<dbReference type="STRING" id="94869.SAMN04488529_101350"/>
<sequence>MIERPIFWDYITTNDDGELDGIRKDAPEDMKKAYDKYLKDKEEKKKELVKI</sequence>
<proteinExistence type="predicted"/>
<dbReference type="AlphaFoldDB" id="A0A1H0M764"/>
<protein>
    <submittedName>
        <fullName evidence="1">Uncharacterized protein</fullName>
    </submittedName>
</protein>
<dbReference type="EMBL" id="FNJM01000001">
    <property type="protein sequence ID" value="SDO76328.1"/>
    <property type="molecule type" value="Genomic_DNA"/>
</dbReference>
<keyword evidence="2" id="KW-1185">Reference proteome</keyword>
<dbReference type="RefSeq" id="WP_175490737.1">
    <property type="nucleotide sequence ID" value="NZ_FNJM01000001.1"/>
</dbReference>
<gene>
    <name evidence="1" type="ORF">SAMN04488529_101350</name>
</gene>
<name>A0A1H0M764_9CLOT</name>
<evidence type="ECO:0000313" key="1">
    <source>
        <dbReference type="EMBL" id="SDO76328.1"/>
    </source>
</evidence>